<dbReference type="InterPro" id="IPR036065">
    <property type="entry name" value="BolA-like_sf"/>
</dbReference>
<keyword evidence="1" id="KW-1185">Reference proteome</keyword>
<name>A0A914CC13_9BILA</name>
<organism evidence="1 2">
    <name type="scientific">Acrobeloides nanus</name>
    <dbReference type="NCBI Taxonomy" id="290746"/>
    <lineage>
        <taxon>Eukaryota</taxon>
        <taxon>Metazoa</taxon>
        <taxon>Ecdysozoa</taxon>
        <taxon>Nematoda</taxon>
        <taxon>Chromadorea</taxon>
        <taxon>Rhabditida</taxon>
        <taxon>Tylenchina</taxon>
        <taxon>Cephalobomorpha</taxon>
        <taxon>Cephaloboidea</taxon>
        <taxon>Cephalobidae</taxon>
        <taxon>Acrobeloides</taxon>
    </lineage>
</organism>
<proteinExistence type="predicted"/>
<dbReference type="Proteomes" id="UP000887540">
    <property type="component" value="Unplaced"/>
</dbReference>
<reference evidence="2" key="1">
    <citation type="submission" date="2022-11" db="UniProtKB">
        <authorList>
            <consortium name="WormBaseParasite"/>
        </authorList>
    </citation>
    <scope>IDENTIFICATION</scope>
</reference>
<dbReference type="WBParaSite" id="ACRNAN_Path_830.g3160.t1">
    <property type="protein sequence ID" value="ACRNAN_Path_830.g3160.t1"/>
    <property type="gene ID" value="ACRNAN_Path_830.g3160"/>
</dbReference>
<dbReference type="AlphaFoldDB" id="A0A914CC13"/>
<protein>
    <submittedName>
        <fullName evidence="2">Uncharacterized protein</fullName>
    </submittedName>
</protein>
<evidence type="ECO:0000313" key="2">
    <source>
        <dbReference type="WBParaSite" id="ACRNAN_Path_830.g3160.t1"/>
    </source>
</evidence>
<accession>A0A914CC13</accession>
<sequence length="265" mass="30804">MCIQRFSYPIARSLILRVNLFGSILLRHNHNVQNYRSLVIESLKNKFDHLKIEDLPKLKISVRDPIFRGMPLDAQHKLVVDLLPEHIRNDVVVESSPLSEESTDCEVKRDVKKKVPLLPDCNIPATPQYLLDEAVFYLSKQSGMLSSGCIWLCGSLALKNFSISNGFDPKNHTSKNHVVDFLAKSFDEFRSDLQLSWSVLNDSYQNSYEGDRDLVLICEDLKYAELFCNTLFVIHHSKQFKREEFMKYLPKSMTKEENIYFDFDF</sequence>
<dbReference type="SUPFAM" id="SSF82657">
    <property type="entry name" value="BolA-like"/>
    <property type="match status" value="1"/>
</dbReference>
<evidence type="ECO:0000313" key="1">
    <source>
        <dbReference type="Proteomes" id="UP000887540"/>
    </source>
</evidence>